<dbReference type="SUPFAM" id="SSF48403">
    <property type="entry name" value="Ankyrin repeat"/>
    <property type="match status" value="1"/>
</dbReference>
<evidence type="ECO:0000313" key="3">
    <source>
        <dbReference type="EMBL" id="CAE7031431.1"/>
    </source>
</evidence>
<organism evidence="3 4">
    <name type="scientific">Symbiodinium natans</name>
    <dbReference type="NCBI Taxonomy" id="878477"/>
    <lineage>
        <taxon>Eukaryota</taxon>
        <taxon>Sar</taxon>
        <taxon>Alveolata</taxon>
        <taxon>Dinophyceae</taxon>
        <taxon>Suessiales</taxon>
        <taxon>Symbiodiniaceae</taxon>
        <taxon>Symbiodinium</taxon>
    </lineage>
</organism>
<keyword evidence="1" id="KW-0677">Repeat</keyword>
<gene>
    <name evidence="3" type="ORF">SNAT2548_LOCUS3786</name>
</gene>
<dbReference type="InterPro" id="IPR036770">
    <property type="entry name" value="Ankyrin_rpt-contain_sf"/>
</dbReference>
<dbReference type="EMBL" id="CAJNDS010000231">
    <property type="protein sequence ID" value="CAE7031431.1"/>
    <property type="molecule type" value="Genomic_DNA"/>
</dbReference>
<evidence type="ECO:0000313" key="4">
    <source>
        <dbReference type="Proteomes" id="UP000604046"/>
    </source>
</evidence>
<dbReference type="PANTHER" id="PTHR24123">
    <property type="entry name" value="ANKYRIN REPEAT-CONTAINING"/>
    <property type="match status" value="1"/>
</dbReference>
<protein>
    <submittedName>
        <fullName evidence="3">Uncharacterized protein</fullName>
    </submittedName>
</protein>
<dbReference type="InterPro" id="IPR051165">
    <property type="entry name" value="Multifunctional_ANK_Repeat"/>
</dbReference>
<keyword evidence="4" id="KW-1185">Reference proteome</keyword>
<keyword evidence="2" id="KW-0040">ANK repeat</keyword>
<dbReference type="AlphaFoldDB" id="A0A812IAU8"/>
<evidence type="ECO:0000256" key="1">
    <source>
        <dbReference type="ARBA" id="ARBA00022737"/>
    </source>
</evidence>
<dbReference type="InterPro" id="IPR002110">
    <property type="entry name" value="Ankyrin_rpt"/>
</dbReference>
<dbReference type="Gene3D" id="1.25.40.20">
    <property type="entry name" value="Ankyrin repeat-containing domain"/>
    <property type="match status" value="1"/>
</dbReference>
<dbReference type="SMART" id="SM00248">
    <property type="entry name" value="ANK"/>
    <property type="match status" value="4"/>
</dbReference>
<sequence>MGSSPSSACAVGGDILAAASSSSSTVHRCYFPMWVVKVSDFLKMKGPPEPHGALQAQALLHEWSPDMFVIFVSHQWLSYTHPDPQGQQVEVLRKTLAGLIDGSLHVTEEVVALTDEMTMSANTRRHIANGYLFLDWFAIPQITARQEGVNEQTIKSDAALAVQSIPAYVELSSLFVALVPDLMHKDSSELVHYATWLSRGWCRAELWCWLLSNKIDTSVIVVYSPVQAEYMFPLDWQHNSIVKGDFTVEADRETVVHLGEVAVESKIHHLQLLGPLSHYRFYAALRPKLLCQASANRELKGFLHHFHFSSLEEAVCDTSSMSGVMCAVLSGDTGMLRLLAESRADMNQTMHGLSDLGYYDTQTMLMAAIKSRQDPSMLTTLIELRADVNGRSRTGLPALYMCRSPDHVKVLLESRAHLASYALLGAASFAGPDTVQALLSARCHPGGMGTAVYGPLHALAVFGRSNRQAVESAKLLLECRADVNMRCSPTGKTLWDARWSRLREALVGTANCTMRTRWLASMPGMSPLGCAAFAGHWQLAQLYLDYEAEPSPNDRGEWPEDLARNNHHHHLMPLLATFAT</sequence>
<dbReference type="PANTHER" id="PTHR24123:SF33">
    <property type="entry name" value="PROTEIN HOS4"/>
    <property type="match status" value="1"/>
</dbReference>
<evidence type="ECO:0000256" key="2">
    <source>
        <dbReference type="ARBA" id="ARBA00023043"/>
    </source>
</evidence>
<dbReference type="Proteomes" id="UP000604046">
    <property type="component" value="Unassembled WGS sequence"/>
</dbReference>
<dbReference type="Pfam" id="PF00023">
    <property type="entry name" value="Ank"/>
    <property type="match status" value="1"/>
</dbReference>
<accession>A0A812IAU8</accession>
<proteinExistence type="predicted"/>
<reference evidence="3" key="1">
    <citation type="submission" date="2021-02" db="EMBL/GenBank/DDBJ databases">
        <authorList>
            <person name="Dougan E. K."/>
            <person name="Rhodes N."/>
            <person name="Thang M."/>
            <person name="Chan C."/>
        </authorList>
    </citation>
    <scope>NUCLEOTIDE SEQUENCE</scope>
</reference>
<comment type="caution">
    <text evidence="3">The sequence shown here is derived from an EMBL/GenBank/DDBJ whole genome shotgun (WGS) entry which is preliminary data.</text>
</comment>
<name>A0A812IAU8_9DINO</name>